<dbReference type="Gene3D" id="2.40.50.140">
    <property type="entry name" value="Nucleic acid-binding proteins"/>
    <property type="match status" value="1"/>
</dbReference>
<feature type="domain" description="ATP-dependent DNA ligase family profile" evidence="5">
    <location>
        <begin position="104"/>
        <end position="194"/>
    </location>
</feature>
<comment type="similarity">
    <text evidence="1">Belongs to the ATP-dependent DNA ligase family.</text>
</comment>
<proteinExistence type="inferred from homology"/>
<dbReference type="RefSeq" id="WP_003336846.1">
    <property type="nucleotide sequence ID" value="NZ_CP007806.1"/>
</dbReference>
<dbReference type="GO" id="GO:0006281">
    <property type="term" value="P:DNA repair"/>
    <property type="evidence" value="ECO:0007669"/>
    <property type="project" value="InterPro"/>
</dbReference>
<evidence type="ECO:0000256" key="2">
    <source>
        <dbReference type="ARBA" id="ARBA00012727"/>
    </source>
</evidence>
<dbReference type="eggNOG" id="COG1793">
    <property type="taxonomic scope" value="Bacteria"/>
</dbReference>
<dbReference type="STRING" id="1042163.BRLA_c033610"/>
<sequence length="312" mass="35856">MNPIIPFEPTICESIPQGSEWIAQIKWDGVRILTYFDGQQVQLFNRRGNERTWHYPEITNIATYSSATSLILDGEVISLGSTGKPSFHEVMRRDGIRRLEKVSHIKSQVPITYMIFDILFVNGDWVNHLPLRDRMELLQQWIKPSEHIQLVTSHPDGHALYKVVQEHQLEGIVLKDLTSSYLINGKDKRWQKKKYYRDLIAVIGGVTFRDQVVNSLLLGLYTPDGHLHYIGHAGTGKLTNADWLALTQVIKPLLQKEMPFINRPDRYKDASWLSPELTVKVHFAEWTSGLTLRQPSIQAFVDVPAQSCRFDV</sequence>
<dbReference type="PANTHER" id="PTHR45674:SF4">
    <property type="entry name" value="DNA LIGASE 1"/>
    <property type="match status" value="1"/>
</dbReference>
<gene>
    <name evidence="6" type="ORF">BRLA_c033610</name>
</gene>
<keyword evidence="3 6" id="KW-0436">Ligase</keyword>
<dbReference type="AlphaFoldDB" id="A0A075R8R9"/>
<dbReference type="SUPFAM" id="SSF56091">
    <property type="entry name" value="DNA ligase/mRNA capping enzyme, catalytic domain"/>
    <property type="match status" value="1"/>
</dbReference>
<evidence type="ECO:0000313" key="6">
    <source>
        <dbReference type="EMBL" id="AIG27673.1"/>
    </source>
</evidence>
<dbReference type="PROSITE" id="PS00697">
    <property type="entry name" value="DNA_LIGASE_A1"/>
    <property type="match status" value="1"/>
</dbReference>
<organism evidence="6 7">
    <name type="scientific">Brevibacillus laterosporus LMG 15441</name>
    <dbReference type="NCBI Taxonomy" id="1042163"/>
    <lineage>
        <taxon>Bacteria</taxon>
        <taxon>Bacillati</taxon>
        <taxon>Bacillota</taxon>
        <taxon>Bacilli</taxon>
        <taxon>Bacillales</taxon>
        <taxon>Paenibacillaceae</taxon>
        <taxon>Brevibacillus</taxon>
    </lineage>
</organism>
<dbReference type="CDD" id="cd07906">
    <property type="entry name" value="Adenylation_DNA_ligase_LigD_LigC"/>
    <property type="match status" value="1"/>
</dbReference>
<evidence type="ECO:0000256" key="3">
    <source>
        <dbReference type="ARBA" id="ARBA00022598"/>
    </source>
</evidence>
<dbReference type="GO" id="GO:0005524">
    <property type="term" value="F:ATP binding"/>
    <property type="evidence" value="ECO:0007669"/>
    <property type="project" value="InterPro"/>
</dbReference>
<comment type="catalytic activity">
    <reaction evidence="4">
        <text>ATP + (deoxyribonucleotide)n-3'-hydroxyl + 5'-phospho-(deoxyribonucleotide)m = (deoxyribonucleotide)n+m + AMP + diphosphate.</text>
        <dbReference type="EC" id="6.5.1.1"/>
    </reaction>
</comment>
<keyword evidence="7" id="KW-1185">Reference proteome</keyword>
<dbReference type="InterPro" id="IPR012309">
    <property type="entry name" value="DNA_ligase_ATP-dep_C"/>
</dbReference>
<dbReference type="GO" id="GO:0006310">
    <property type="term" value="P:DNA recombination"/>
    <property type="evidence" value="ECO:0007669"/>
    <property type="project" value="InterPro"/>
</dbReference>
<evidence type="ECO:0000256" key="4">
    <source>
        <dbReference type="ARBA" id="ARBA00034003"/>
    </source>
</evidence>
<dbReference type="Pfam" id="PF04679">
    <property type="entry name" value="DNA_ligase_A_C"/>
    <property type="match status" value="1"/>
</dbReference>
<dbReference type="Gene3D" id="3.30.470.30">
    <property type="entry name" value="DNA ligase/mRNA capping enzyme"/>
    <property type="match status" value="1"/>
</dbReference>
<dbReference type="Proteomes" id="UP000005850">
    <property type="component" value="Chromosome"/>
</dbReference>
<dbReference type="CDD" id="cd07971">
    <property type="entry name" value="OBF_DNA_ligase_LigD"/>
    <property type="match status" value="1"/>
</dbReference>
<evidence type="ECO:0000259" key="5">
    <source>
        <dbReference type="PROSITE" id="PS50160"/>
    </source>
</evidence>
<dbReference type="EMBL" id="CP007806">
    <property type="protein sequence ID" value="AIG27673.1"/>
    <property type="molecule type" value="Genomic_DNA"/>
</dbReference>
<protein>
    <recommendedName>
        <fullName evidence="2">DNA ligase (ATP)</fullName>
        <ecNumber evidence="2">6.5.1.1</ecNumber>
    </recommendedName>
</protein>
<dbReference type="KEGG" id="blr:BRLA_c033610"/>
<dbReference type="EC" id="6.5.1.1" evidence="2"/>
<dbReference type="InterPro" id="IPR016059">
    <property type="entry name" value="DNA_ligase_ATP-dep_CS"/>
</dbReference>
<dbReference type="InterPro" id="IPR012310">
    <property type="entry name" value="DNA_ligase_ATP-dep_cent"/>
</dbReference>
<dbReference type="Pfam" id="PF01068">
    <property type="entry name" value="DNA_ligase_A_M"/>
    <property type="match status" value="1"/>
</dbReference>
<evidence type="ECO:0000313" key="7">
    <source>
        <dbReference type="Proteomes" id="UP000005850"/>
    </source>
</evidence>
<reference evidence="6 7" key="1">
    <citation type="journal article" date="2011" name="J. Bacteriol.">
        <title>Genome sequence of Brevibacillus laterosporus LMG 15441, a pathogen of invertebrates.</title>
        <authorList>
            <person name="Djukic M."/>
            <person name="Poehlein A."/>
            <person name="Thurmer A."/>
            <person name="Daniel R."/>
        </authorList>
    </citation>
    <scope>NUCLEOTIDE SEQUENCE [LARGE SCALE GENOMIC DNA]</scope>
    <source>
        <strain evidence="6 7">LMG 15441</strain>
    </source>
</reference>
<accession>A0A075R8R9</accession>
<dbReference type="GO" id="GO:0003910">
    <property type="term" value="F:DNA ligase (ATP) activity"/>
    <property type="evidence" value="ECO:0007669"/>
    <property type="project" value="UniProtKB-EC"/>
</dbReference>
<dbReference type="PROSITE" id="PS50160">
    <property type="entry name" value="DNA_LIGASE_A3"/>
    <property type="match status" value="1"/>
</dbReference>
<dbReference type="InterPro" id="IPR012340">
    <property type="entry name" value="NA-bd_OB-fold"/>
</dbReference>
<dbReference type="PANTHER" id="PTHR45674">
    <property type="entry name" value="DNA LIGASE 1/3 FAMILY MEMBER"/>
    <property type="match status" value="1"/>
</dbReference>
<dbReference type="InterPro" id="IPR050191">
    <property type="entry name" value="ATP-dep_DNA_ligase"/>
</dbReference>
<name>A0A075R8R9_BRELA</name>
<dbReference type="HOGENOM" id="CLU_008325_4_0_9"/>
<dbReference type="SUPFAM" id="SSF50249">
    <property type="entry name" value="Nucleic acid-binding proteins"/>
    <property type="match status" value="1"/>
</dbReference>
<evidence type="ECO:0000256" key="1">
    <source>
        <dbReference type="ARBA" id="ARBA00007572"/>
    </source>
</evidence>